<dbReference type="InterPro" id="IPR031330">
    <property type="entry name" value="Gly_Hdrlase_35_cat"/>
</dbReference>
<dbReference type="GO" id="GO:0004553">
    <property type="term" value="F:hydrolase activity, hydrolyzing O-glycosyl compounds"/>
    <property type="evidence" value="ECO:0007669"/>
    <property type="project" value="InterPro"/>
</dbReference>
<keyword evidence="3" id="KW-0326">Glycosidase</keyword>
<dbReference type="GO" id="GO:0005975">
    <property type="term" value="P:carbohydrate metabolic process"/>
    <property type="evidence" value="ECO:0007669"/>
    <property type="project" value="InterPro"/>
</dbReference>
<sequence>MAVLIGVLMLAWRAAPVGAFGPEDVGMFPPTAAVKPYFNFDGKGFIIRGKRVFIASGSLHYQRVPRALWKSRLLKMKRAGFNCVQTYIFWSYQEPREGQFNFKGRHNLGAFLKLVHSMGFYAILRIGPY</sequence>
<dbReference type="InterPro" id="IPR017853">
    <property type="entry name" value="GH"/>
</dbReference>
<dbReference type="SUPFAM" id="SSF51445">
    <property type="entry name" value="(Trans)glycosidases"/>
    <property type="match status" value="1"/>
</dbReference>
<protein>
    <submittedName>
        <fullName evidence="3">Glycoside hydrolase, family 35</fullName>
        <ecNumber evidence="3">3.2.1.-</ecNumber>
    </submittedName>
</protein>
<dbReference type="PANTHER" id="PTHR23421">
    <property type="entry name" value="BETA-GALACTOSIDASE RELATED"/>
    <property type="match status" value="1"/>
</dbReference>
<dbReference type="Pfam" id="PF01301">
    <property type="entry name" value="Glyco_hydro_35"/>
    <property type="match status" value="1"/>
</dbReference>
<accession>T0ZPB8</accession>
<dbReference type="InterPro" id="IPR001944">
    <property type="entry name" value="Glycoside_Hdrlase_35"/>
</dbReference>
<evidence type="ECO:0000256" key="1">
    <source>
        <dbReference type="ARBA" id="ARBA00009809"/>
    </source>
</evidence>
<proteinExistence type="inferred from homology"/>
<name>T0ZPB8_9ZZZZ</name>
<dbReference type="PRINTS" id="PR00742">
    <property type="entry name" value="GLHYDRLASE35"/>
</dbReference>
<keyword evidence="3" id="KW-0378">Hydrolase</keyword>
<comment type="similarity">
    <text evidence="1">Belongs to the glycosyl hydrolase 35 family.</text>
</comment>
<organism evidence="3">
    <name type="scientific">mine drainage metagenome</name>
    <dbReference type="NCBI Taxonomy" id="410659"/>
    <lineage>
        <taxon>unclassified sequences</taxon>
        <taxon>metagenomes</taxon>
        <taxon>ecological metagenomes</taxon>
    </lineage>
</organism>
<evidence type="ECO:0000259" key="2">
    <source>
        <dbReference type="Pfam" id="PF01301"/>
    </source>
</evidence>
<feature type="domain" description="Glycoside hydrolase 35 catalytic" evidence="2">
    <location>
        <begin position="45"/>
        <end position="129"/>
    </location>
</feature>
<comment type="caution">
    <text evidence="3">The sequence shown here is derived from an EMBL/GenBank/DDBJ whole genome shotgun (WGS) entry which is preliminary data.</text>
</comment>
<reference evidence="3" key="1">
    <citation type="submission" date="2013-08" db="EMBL/GenBank/DDBJ databases">
        <authorList>
            <person name="Mendez C."/>
            <person name="Richter M."/>
            <person name="Ferrer M."/>
            <person name="Sanchez J."/>
        </authorList>
    </citation>
    <scope>NUCLEOTIDE SEQUENCE</scope>
</reference>
<dbReference type="AlphaFoldDB" id="T0ZPB8"/>
<dbReference type="EC" id="3.2.1.-" evidence="3"/>
<evidence type="ECO:0000313" key="3">
    <source>
        <dbReference type="EMBL" id="EQD31640.1"/>
    </source>
</evidence>
<reference evidence="3" key="2">
    <citation type="journal article" date="2014" name="ISME J.">
        <title>Microbial stratification in low pH oxic and suboxic macroscopic growths along an acid mine drainage.</title>
        <authorList>
            <person name="Mendez-Garcia C."/>
            <person name="Mesa V."/>
            <person name="Sprenger R.R."/>
            <person name="Richter M."/>
            <person name="Diez M.S."/>
            <person name="Solano J."/>
            <person name="Bargiela R."/>
            <person name="Golyshina O.V."/>
            <person name="Manteca A."/>
            <person name="Ramos J.L."/>
            <person name="Gallego J.R."/>
            <person name="Llorente I."/>
            <person name="Martins Dos Santos V.A."/>
            <person name="Jensen O.N."/>
            <person name="Pelaez A.I."/>
            <person name="Sanchez J."/>
            <person name="Ferrer M."/>
        </authorList>
    </citation>
    <scope>NUCLEOTIDE SEQUENCE</scope>
</reference>
<dbReference type="Gene3D" id="3.20.20.80">
    <property type="entry name" value="Glycosidases"/>
    <property type="match status" value="1"/>
</dbReference>
<gene>
    <name evidence="3" type="ORF">B1A_19838</name>
</gene>
<feature type="non-terminal residue" evidence="3">
    <location>
        <position position="129"/>
    </location>
</feature>
<dbReference type="EMBL" id="AUZX01014636">
    <property type="protein sequence ID" value="EQD31640.1"/>
    <property type="molecule type" value="Genomic_DNA"/>
</dbReference>